<gene>
    <name evidence="1" type="ORF">E4L96_17885</name>
</gene>
<keyword evidence="2" id="KW-1185">Reference proteome</keyword>
<dbReference type="RefSeq" id="WP_135208573.1">
    <property type="nucleotide sequence ID" value="NZ_SPVF01000226.1"/>
</dbReference>
<reference evidence="1 2" key="1">
    <citation type="submission" date="2019-03" db="EMBL/GenBank/DDBJ databases">
        <title>Draft Genome Sequence of Massilia arenosa sp. nov., a Novel Massilia Species Isolated from a Sandy-loam Maize Soil.</title>
        <authorList>
            <person name="Raths R."/>
            <person name="Peta V."/>
            <person name="Bucking H."/>
        </authorList>
    </citation>
    <scope>NUCLEOTIDE SEQUENCE [LARGE SCALE GENOMIC DNA]</scope>
    <source>
        <strain evidence="1 2">MC02</strain>
    </source>
</reference>
<dbReference type="EMBL" id="SPVF01000226">
    <property type="protein sequence ID" value="TFW15623.1"/>
    <property type="molecule type" value="Genomic_DNA"/>
</dbReference>
<organism evidence="1 2">
    <name type="scientific">Zemynaea arenosa</name>
    <dbReference type="NCBI Taxonomy" id="2561931"/>
    <lineage>
        <taxon>Bacteria</taxon>
        <taxon>Pseudomonadati</taxon>
        <taxon>Pseudomonadota</taxon>
        <taxon>Betaproteobacteria</taxon>
        <taxon>Burkholderiales</taxon>
        <taxon>Oxalobacteraceae</taxon>
        <taxon>Telluria group</taxon>
        <taxon>Zemynaea</taxon>
    </lineage>
</organism>
<comment type="caution">
    <text evidence="1">The sequence shown here is derived from an EMBL/GenBank/DDBJ whole genome shotgun (WGS) entry which is preliminary data.</text>
</comment>
<proteinExistence type="predicted"/>
<accession>A0A4Y9S567</accession>
<name>A0A4Y9S567_9BURK</name>
<dbReference type="AlphaFoldDB" id="A0A4Y9S567"/>
<evidence type="ECO:0000313" key="1">
    <source>
        <dbReference type="EMBL" id="TFW15623.1"/>
    </source>
</evidence>
<dbReference type="OrthoDB" id="8771606at2"/>
<sequence>MKALAPGTVIFHRHRGYGVITAVNLLTGWISARFGTEARALDLNLSSDEVQFGDGEPILFRRAPPDRMPHARLMQMVRQLHRAGYQRLYLYSWPKPSGLHWRWHLFTGQREWLQRSWREGWYGSGADYNFNPVMGWGDSPGATTDELVHTLAKFDPQGLAQALGRDEDHARWFEEVCEALLPGYMYSLDMDPATAGQDAPALPIVPVRAGMPAYSGPELAWPPGWKGIWRKQHLLPAPKRNIITGMPEIPG</sequence>
<dbReference type="Proteomes" id="UP000298438">
    <property type="component" value="Unassembled WGS sequence"/>
</dbReference>
<evidence type="ECO:0000313" key="2">
    <source>
        <dbReference type="Proteomes" id="UP000298438"/>
    </source>
</evidence>
<protein>
    <submittedName>
        <fullName evidence="1">L-asparaginase</fullName>
    </submittedName>
</protein>